<evidence type="ECO:0000313" key="4">
    <source>
        <dbReference type="Proteomes" id="UP001500121"/>
    </source>
</evidence>
<reference evidence="4" key="1">
    <citation type="journal article" date="2019" name="Int. J. Syst. Evol. Microbiol.">
        <title>The Global Catalogue of Microorganisms (GCM) 10K type strain sequencing project: providing services to taxonomists for standard genome sequencing and annotation.</title>
        <authorList>
            <consortium name="The Broad Institute Genomics Platform"/>
            <consortium name="The Broad Institute Genome Sequencing Center for Infectious Disease"/>
            <person name="Wu L."/>
            <person name="Ma J."/>
        </authorList>
    </citation>
    <scope>NUCLEOTIDE SEQUENCE [LARGE SCALE GENOMIC DNA]</scope>
    <source>
        <strain evidence="4">JCM 19015</strain>
    </source>
</reference>
<accession>A0ABP8Z2B4</accession>
<evidence type="ECO:0000256" key="2">
    <source>
        <dbReference type="SAM" id="Phobius"/>
    </source>
</evidence>
<comment type="caution">
    <text evidence="3">The sequence shown here is derived from an EMBL/GenBank/DDBJ whole genome shotgun (WGS) entry which is preliminary data.</text>
</comment>
<gene>
    <name evidence="3" type="ORF">GCM10025783_15200</name>
</gene>
<protein>
    <submittedName>
        <fullName evidence="3">Uncharacterized protein</fullName>
    </submittedName>
</protein>
<feature type="compositionally biased region" description="Low complexity" evidence="1">
    <location>
        <begin position="14"/>
        <end position="25"/>
    </location>
</feature>
<keyword evidence="4" id="KW-1185">Reference proteome</keyword>
<keyword evidence="2" id="KW-0472">Membrane</keyword>
<feature type="region of interest" description="Disordered" evidence="1">
    <location>
        <begin position="1"/>
        <end position="31"/>
    </location>
</feature>
<organism evidence="3 4">
    <name type="scientific">Amnibacterium soli</name>
    <dbReference type="NCBI Taxonomy" id="1282736"/>
    <lineage>
        <taxon>Bacteria</taxon>
        <taxon>Bacillati</taxon>
        <taxon>Actinomycetota</taxon>
        <taxon>Actinomycetes</taxon>
        <taxon>Micrococcales</taxon>
        <taxon>Microbacteriaceae</taxon>
        <taxon>Amnibacterium</taxon>
    </lineage>
</organism>
<keyword evidence="2" id="KW-1133">Transmembrane helix</keyword>
<sequence>MRGQRFHAGILRAPSDSGPSSPPGGTARYGRRMRIGRRRRLAWTLGAAAAAVLAAVALALLVPVRGPTRGVQPYAVSRVLRSAALERCITVSVRGELVGTRSERFAAVRWSGVRVVGPTVIAEGSLLDHGRCDRSRTWRMRAVLAQTWTADGAAVGTRSTDQGPATGPLRQFNSGTPIVVPDVLRLRSPGAAPALELRALVSVTARTAAAEDAVRLPVEVVLR</sequence>
<proteinExistence type="predicted"/>
<evidence type="ECO:0000313" key="3">
    <source>
        <dbReference type="EMBL" id="GAA4744493.1"/>
    </source>
</evidence>
<dbReference type="Proteomes" id="UP001500121">
    <property type="component" value="Unassembled WGS sequence"/>
</dbReference>
<evidence type="ECO:0000256" key="1">
    <source>
        <dbReference type="SAM" id="MobiDB-lite"/>
    </source>
</evidence>
<feature type="transmembrane region" description="Helical" evidence="2">
    <location>
        <begin position="41"/>
        <end position="62"/>
    </location>
</feature>
<keyword evidence="2" id="KW-0812">Transmembrane</keyword>
<dbReference type="EMBL" id="BAABLP010000002">
    <property type="protein sequence ID" value="GAA4744493.1"/>
    <property type="molecule type" value="Genomic_DNA"/>
</dbReference>
<name>A0ABP8Z2B4_9MICO</name>